<feature type="domain" description="Sulfatase N-terminal" evidence="4">
    <location>
        <begin position="19"/>
        <end position="218"/>
    </location>
</feature>
<dbReference type="PANTHER" id="PTHR10342:SF274">
    <property type="entry name" value="ARYLSULFATASE B"/>
    <property type="match status" value="1"/>
</dbReference>
<dbReference type="PaxDb" id="2903-EOD41057"/>
<evidence type="ECO:0000256" key="2">
    <source>
        <dbReference type="ARBA" id="ARBA00022837"/>
    </source>
</evidence>
<keyword evidence="1" id="KW-0479">Metal-binding</keyword>
<reference evidence="5" key="2">
    <citation type="submission" date="2024-10" db="UniProtKB">
        <authorList>
            <consortium name="EnsemblProtists"/>
        </authorList>
    </citation>
    <scope>IDENTIFICATION</scope>
</reference>
<dbReference type="InterPro" id="IPR000917">
    <property type="entry name" value="Sulfatase_N"/>
</dbReference>
<dbReference type="RefSeq" id="XP_005793486.1">
    <property type="nucleotide sequence ID" value="XM_005793429.1"/>
</dbReference>
<keyword evidence="2" id="KW-0106">Calcium</keyword>
<reference evidence="6" key="1">
    <citation type="journal article" date="2013" name="Nature">
        <title>Pan genome of the phytoplankton Emiliania underpins its global distribution.</title>
        <authorList>
            <person name="Read B.A."/>
            <person name="Kegel J."/>
            <person name="Klute M.J."/>
            <person name="Kuo A."/>
            <person name="Lefebvre S.C."/>
            <person name="Maumus F."/>
            <person name="Mayer C."/>
            <person name="Miller J."/>
            <person name="Monier A."/>
            <person name="Salamov A."/>
            <person name="Young J."/>
            <person name="Aguilar M."/>
            <person name="Claverie J.M."/>
            <person name="Frickenhaus S."/>
            <person name="Gonzalez K."/>
            <person name="Herman E.K."/>
            <person name="Lin Y.C."/>
            <person name="Napier J."/>
            <person name="Ogata H."/>
            <person name="Sarno A.F."/>
            <person name="Shmutz J."/>
            <person name="Schroeder D."/>
            <person name="de Vargas C."/>
            <person name="Verret F."/>
            <person name="von Dassow P."/>
            <person name="Valentin K."/>
            <person name="Van de Peer Y."/>
            <person name="Wheeler G."/>
            <person name="Dacks J.B."/>
            <person name="Delwiche C.F."/>
            <person name="Dyhrman S.T."/>
            <person name="Glockner G."/>
            <person name="John U."/>
            <person name="Richards T."/>
            <person name="Worden A.Z."/>
            <person name="Zhang X."/>
            <person name="Grigoriev I.V."/>
            <person name="Allen A.E."/>
            <person name="Bidle K."/>
            <person name="Borodovsky M."/>
            <person name="Bowler C."/>
            <person name="Brownlee C."/>
            <person name="Cock J.M."/>
            <person name="Elias M."/>
            <person name="Gladyshev V.N."/>
            <person name="Groth M."/>
            <person name="Guda C."/>
            <person name="Hadaegh A."/>
            <person name="Iglesias-Rodriguez M.D."/>
            <person name="Jenkins J."/>
            <person name="Jones B.M."/>
            <person name="Lawson T."/>
            <person name="Leese F."/>
            <person name="Lindquist E."/>
            <person name="Lobanov A."/>
            <person name="Lomsadze A."/>
            <person name="Malik S.B."/>
            <person name="Marsh M.E."/>
            <person name="Mackinder L."/>
            <person name="Mock T."/>
            <person name="Mueller-Roeber B."/>
            <person name="Pagarete A."/>
            <person name="Parker M."/>
            <person name="Probert I."/>
            <person name="Quesneville H."/>
            <person name="Raines C."/>
            <person name="Rensing S.A."/>
            <person name="Riano-Pachon D.M."/>
            <person name="Richier S."/>
            <person name="Rokitta S."/>
            <person name="Shiraiwa Y."/>
            <person name="Soanes D.M."/>
            <person name="van der Giezen M."/>
            <person name="Wahlund T.M."/>
            <person name="Williams B."/>
            <person name="Wilson W."/>
            <person name="Wolfe G."/>
            <person name="Wurch L.L."/>
        </authorList>
    </citation>
    <scope>NUCLEOTIDE SEQUENCE</scope>
</reference>
<dbReference type="GeneID" id="17286327"/>
<keyword evidence="6" id="KW-1185">Reference proteome</keyword>
<sequence>MLITAAAPALSAASPPAKHLVLVVADDLGYADLGYAGSQIATPNIDKLASAGVKLAHFYVQRACSPTRGALLTGRYNIRYGFQSGVLTSQNNWSLPLDETLLPQFVKRVDARSKCHAVGKWHLGYHRWEHTPTFRGFDSYLGYYSGDEDYYTHQGDCGGFDLHDDSRPDCGAGCSRHAWEAVGEYSTHLFTRRAVSIIREHDAAAPLFLYLPYQAVHDNGAATPACGGWTGGQNWPLRGGKCTAWEGGLRGVAFVSGAAIAPSTQRGATAAGIVHTVDAGSALDGVSQWPMLSRGGAGARQTADPLASPYSNRPPGFVCSGDQHATRPPHTHGADDNRHRSIGNGFWMCPADRYHTTHGNEPTLYAGGMVLGPPCPADHNNSATAAGPWTVDSVMLFDLESDPTESTNLASSQPGLVRRLTALVQAINASAVDSRGVCAPHEPQQSPALHNGTCTPWLV</sequence>
<dbReference type="Pfam" id="PF00884">
    <property type="entry name" value="Sulfatase"/>
    <property type="match status" value="1"/>
</dbReference>
<dbReference type="eggNOG" id="KOG3867">
    <property type="taxonomic scope" value="Eukaryota"/>
</dbReference>
<dbReference type="EnsemblProtists" id="EOD41057">
    <property type="protein sequence ID" value="EOD41057"/>
    <property type="gene ID" value="EMIHUDRAFT_222125"/>
</dbReference>
<dbReference type="AlphaFoldDB" id="A0A0D3KZ72"/>
<dbReference type="CDD" id="cd16029">
    <property type="entry name" value="4-S"/>
    <property type="match status" value="1"/>
</dbReference>
<proteinExistence type="predicted"/>
<dbReference type="InterPro" id="IPR017850">
    <property type="entry name" value="Alkaline_phosphatase_core_sf"/>
</dbReference>
<dbReference type="Proteomes" id="UP000013827">
    <property type="component" value="Unassembled WGS sequence"/>
</dbReference>
<organism evidence="5 6">
    <name type="scientific">Emiliania huxleyi (strain CCMP1516)</name>
    <dbReference type="NCBI Taxonomy" id="280463"/>
    <lineage>
        <taxon>Eukaryota</taxon>
        <taxon>Haptista</taxon>
        <taxon>Haptophyta</taxon>
        <taxon>Prymnesiophyceae</taxon>
        <taxon>Isochrysidales</taxon>
        <taxon>Noelaerhabdaceae</taxon>
        <taxon>Emiliania</taxon>
    </lineage>
</organism>
<dbReference type="KEGG" id="ehx:EMIHUDRAFT_222125"/>
<dbReference type="Gene3D" id="3.40.720.10">
    <property type="entry name" value="Alkaline Phosphatase, subunit A"/>
    <property type="match status" value="2"/>
</dbReference>
<evidence type="ECO:0000259" key="4">
    <source>
        <dbReference type="Pfam" id="PF00884"/>
    </source>
</evidence>
<name>A0A0D3KZ72_EMIH1</name>
<dbReference type="GO" id="GO:0046872">
    <property type="term" value="F:metal ion binding"/>
    <property type="evidence" value="ECO:0007669"/>
    <property type="project" value="UniProtKB-KW"/>
</dbReference>
<dbReference type="STRING" id="2903.R1E100"/>
<dbReference type="GO" id="GO:0008484">
    <property type="term" value="F:sulfuric ester hydrolase activity"/>
    <property type="evidence" value="ECO:0007669"/>
    <property type="project" value="InterPro"/>
</dbReference>
<evidence type="ECO:0000313" key="6">
    <source>
        <dbReference type="Proteomes" id="UP000013827"/>
    </source>
</evidence>
<keyword evidence="3" id="KW-0325">Glycoprotein</keyword>
<protein>
    <recommendedName>
        <fullName evidence="4">Sulfatase N-terminal domain-containing protein</fullName>
    </recommendedName>
</protein>
<evidence type="ECO:0000256" key="1">
    <source>
        <dbReference type="ARBA" id="ARBA00022723"/>
    </source>
</evidence>
<dbReference type="SUPFAM" id="SSF53649">
    <property type="entry name" value="Alkaline phosphatase-like"/>
    <property type="match status" value="1"/>
</dbReference>
<evidence type="ECO:0000313" key="5">
    <source>
        <dbReference type="EnsemblProtists" id="EOD41057"/>
    </source>
</evidence>
<evidence type="ECO:0000256" key="3">
    <source>
        <dbReference type="ARBA" id="ARBA00023180"/>
    </source>
</evidence>
<dbReference type="PANTHER" id="PTHR10342">
    <property type="entry name" value="ARYLSULFATASE"/>
    <property type="match status" value="1"/>
</dbReference>
<dbReference type="Gene3D" id="3.30.1120.10">
    <property type="match status" value="1"/>
</dbReference>
<dbReference type="HOGENOM" id="CLU_006332_10_1_1"/>
<dbReference type="InterPro" id="IPR047115">
    <property type="entry name" value="ARSB"/>
</dbReference>
<accession>A0A0D3KZ72</accession>